<dbReference type="OrthoDB" id="9771846at2"/>
<dbReference type="CDD" id="cd06533">
    <property type="entry name" value="Glyco_transf_WecG_TagA"/>
    <property type="match status" value="1"/>
</dbReference>
<evidence type="ECO:0000313" key="4">
    <source>
        <dbReference type="Proteomes" id="UP000222056"/>
    </source>
</evidence>
<evidence type="ECO:0000256" key="2">
    <source>
        <dbReference type="ARBA" id="ARBA00022679"/>
    </source>
</evidence>
<accession>A0A1H6FLE4</accession>
<gene>
    <name evidence="3" type="ORF">SAMN02745716_0845</name>
</gene>
<dbReference type="Proteomes" id="UP000222056">
    <property type="component" value="Unassembled WGS sequence"/>
</dbReference>
<keyword evidence="1" id="KW-0328">Glycosyltransferase</keyword>
<proteinExistence type="predicted"/>
<protein>
    <submittedName>
        <fullName evidence="3">N-acetylglucosaminyldiphosphoundecaprenol N-acetyl-beta-D-mannosaminyltransferase</fullName>
    </submittedName>
</protein>
<sequence length="273" mass="31001">METSTTASSPSATETASVDGRVARCRILGVPIALVDYERAMDIMDHLIDTRQRGYVCAAAVHAVVAADSDPELAAALDRATLVVPDGMPLVWAARALGHQLAGRVYGPELMARYLARCARDRRRIWLYGGHDEQWLERLEKQLRKRHPELEIAGSWSPPHRPLTATEERELAARINHDQPDVVWVGIGAPKQEKWMARMRDRLEAPVLCGVGAAFDFHAGRISQAPRWMQETGLEWLWRALQEPVRLVPRYLATNPRFIWRALRQVLRERRGR</sequence>
<keyword evidence="4" id="KW-1185">Reference proteome</keyword>
<dbReference type="GO" id="GO:0016758">
    <property type="term" value="F:hexosyltransferase activity"/>
    <property type="evidence" value="ECO:0007669"/>
    <property type="project" value="TreeGrafter"/>
</dbReference>
<dbReference type="NCBIfam" id="TIGR00696">
    <property type="entry name" value="wecG_tagA_cpsF"/>
    <property type="match status" value="1"/>
</dbReference>
<dbReference type="AlphaFoldDB" id="A0A1H6FLE4"/>
<reference evidence="4" key="1">
    <citation type="submission" date="2016-10" db="EMBL/GenBank/DDBJ databases">
        <authorList>
            <person name="Varghese N."/>
            <person name="Submissions S."/>
        </authorList>
    </citation>
    <scope>NUCLEOTIDE SEQUENCE [LARGE SCALE GENOMIC DNA]</scope>
    <source>
        <strain evidence="4">ATCC 35263</strain>
    </source>
</reference>
<dbReference type="EMBL" id="FNWJ01000001">
    <property type="protein sequence ID" value="SEH11676.1"/>
    <property type="molecule type" value="Genomic_DNA"/>
</dbReference>
<dbReference type="Pfam" id="PF03808">
    <property type="entry name" value="Glyco_tran_WecG"/>
    <property type="match status" value="1"/>
</dbReference>
<dbReference type="PANTHER" id="PTHR34136:SF1">
    <property type="entry name" value="UDP-N-ACETYL-D-MANNOSAMINURONIC ACID TRANSFERASE"/>
    <property type="match status" value="1"/>
</dbReference>
<organism evidence="3 4">
    <name type="scientific">Thermoleophilum album</name>
    <dbReference type="NCBI Taxonomy" id="29539"/>
    <lineage>
        <taxon>Bacteria</taxon>
        <taxon>Bacillati</taxon>
        <taxon>Actinomycetota</taxon>
        <taxon>Thermoleophilia</taxon>
        <taxon>Thermoleophilales</taxon>
        <taxon>Thermoleophilaceae</taxon>
        <taxon>Thermoleophilum</taxon>
    </lineage>
</organism>
<dbReference type="InterPro" id="IPR004629">
    <property type="entry name" value="WecG_TagA_CpsF"/>
</dbReference>
<evidence type="ECO:0000313" key="3">
    <source>
        <dbReference type="EMBL" id="SEH11676.1"/>
    </source>
</evidence>
<name>A0A1H6FLE4_THEAL</name>
<dbReference type="STRING" id="29539.SAMN02745716_0845"/>
<keyword evidence="2 3" id="KW-0808">Transferase</keyword>
<evidence type="ECO:0000256" key="1">
    <source>
        <dbReference type="ARBA" id="ARBA00022676"/>
    </source>
</evidence>
<dbReference type="PANTHER" id="PTHR34136">
    <property type="match status" value="1"/>
</dbReference>